<dbReference type="InterPro" id="IPR053134">
    <property type="entry name" value="RNA-dir_DNA_polymerase"/>
</dbReference>
<feature type="region of interest" description="Disordered" evidence="1">
    <location>
        <begin position="1"/>
        <end position="29"/>
    </location>
</feature>
<proteinExistence type="predicted"/>
<dbReference type="Gene3D" id="3.10.10.10">
    <property type="entry name" value="HIV Type 1 Reverse Transcriptase, subunit A, domain 1"/>
    <property type="match status" value="1"/>
</dbReference>
<dbReference type="PANTHER" id="PTHR24559">
    <property type="entry name" value="TRANSPOSON TY3-I GAG-POL POLYPROTEIN"/>
    <property type="match status" value="1"/>
</dbReference>
<dbReference type="EMBL" id="GEDV01009912">
    <property type="protein sequence ID" value="JAP78645.1"/>
    <property type="molecule type" value="Transcribed_RNA"/>
</dbReference>
<reference evidence="2" key="1">
    <citation type="journal article" date="2016" name="Ticks Tick Borne Dis.">
        <title>De novo assembly and annotation of the salivary gland transcriptome of Rhipicephalus appendiculatus male and female ticks during blood feeding.</title>
        <authorList>
            <person name="de Castro M.H."/>
            <person name="de Klerk D."/>
            <person name="Pienaar R."/>
            <person name="Latif A.A."/>
            <person name="Rees D.J."/>
            <person name="Mans B.J."/>
        </authorList>
    </citation>
    <scope>NUCLEOTIDE SEQUENCE</scope>
    <source>
        <tissue evidence="2">Salivary glands</tissue>
    </source>
</reference>
<sequence>MPLHADAPLSPAANDDHTTTTALSASINPDLPAAQKEDLSALIRKHSASFDIQSKLLGRTAVAVHRIETEGNSIVRRRPYRASAAERKIEDNVADMLKRGIIRPSSSSWSSPVVLARKKDGSV</sequence>
<accession>A0A131YJC7</accession>
<dbReference type="GO" id="GO:0071897">
    <property type="term" value="P:DNA biosynthetic process"/>
    <property type="evidence" value="ECO:0007669"/>
    <property type="project" value="UniProtKB-ARBA"/>
</dbReference>
<organism evidence="2">
    <name type="scientific">Rhipicephalus appendiculatus</name>
    <name type="common">Brown ear tick</name>
    <dbReference type="NCBI Taxonomy" id="34631"/>
    <lineage>
        <taxon>Eukaryota</taxon>
        <taxon>Metazoa</taxon>
        <taxon>Ecdysozoa</taxon>
        <taxon>Arthropoda</taxon>
        <taxon>Chelicerata</taxon>
        <taxon>Arachnida</taxon>
        <taxon>Acari</taxon>
        <taxon>Parasitiformes</taxon>
        <taxon>Ixodida</taxon>
        <taxon>Ixodoidea</taxon>
        <taxon>Ixodidae</taxon>
        <taxon>Rhipicephalinae</taxon>
        <taxon>Rhipicephalus</taxon>
        <taxon>Rhipicephalus</taxon>
    </lineage>
</organism>
<dbReference type="AlphaFoldDB" id="A0A131YJC7"/>
<evidence type="ECO:0000256" key="1">
    <source>
        <dbReference type="SAM" id="MobiDB-lite"/>
    </source>
</evidence>
<evidence type="ECO:0000313" key="2">
    <source>
        <dbReference type="EMBL" id="JAP78645.1"/>
    </source>
</evidence>
<dbReference type="PANTHER" id="PTHR24559:SF444">
    <property type="entry name" value="REVERSE TRANSCRIPTASE DOMAIN-CONTAINING PROTEIN"/>
    <property type="match status" value="1"/>
</dbReference>
<name>A0A131YJC7_RHIAP</name>
<dbReference type="SUPFAM" id="SSF56672">
    <property type="entry name" value="DNA/RNA polymerases"/>
    <property type="match status" value="1"/>
</dbReference>
<protein>
    <submittedName>
        <fullName evidence="2">Gypsy nogag</fullName>
    </submittedName>
</protein>
<dbReference type="InterPro" id="IPR043502">
    <property type="entry name" value="DNA/RNA_pol_sf"/>
</dbReference>